<organism evidence="1 2">
    <name type="scientific">Candidatus Promineifilum breve</name>
    <dbReference type="NCBI Taxonomy" id="1806508"/>
    <lineage>
        <taxon>Bacteria</taxon>
        <taxon>Bacillati</taxon>
        <taxon>Chloroflexota</taxon>
        <taxon>Ardenticatenia</taxon>
        <taxon>Candidatus Promineifilales</taxon>
        <taxon>Candidatus Promineifilaceae</taxon>
        <taxon>Candidatus Promineifilum</taxon>
    </lineage>
</organism>
<gene>
    <name evidence="1" type="ORF">CFX0092_A3199</name>
</gene>
<evidence type="ECO:0000313" key="2">
    <source>
        <dbReference type="Proteomes" id="UP000215027"/>
    </source>
</evidence>
<dbReference type="EMBL" id="LN890655">
    <property type="protein sequence ID" value="CUS05077.2"/>
    <property type="molecule type" value="Genomic_DNA"/>
</dbReference>
<dbReference type="RefSeq" id="WP_095044333.1">
    <property type="nucleotide sequence ID" value="NZ_LN890655.1"/>
</dbReference>
<dbReference type="Proteomes" id="UP000215027">
    <property type="component" value="Chromosome I"/>
</dbReference>
<proteinExistence type="predicted"/>
<dbReference type="KEGG" id="pbf:CFX0092_A3199"/>
<dbReference type="AlphaFoldDB" id="A0A170PIW1"/>
<sequence>MPTRKKPVIDGIKFELGQPTAVPMERLFGWVIWQFPRPRDGGFSGAVHPPEAEHGWYPAIIDADGGRVLVYGHVEERFPSPEAAAKHLDRPQ</sequence>
<evidence type="ECO:0000313" key="1">
    <source>
        <dbReference type="EMBL" id="CUS05077.2"/>
    </source>
</evidence>
<reference evidence="1" key="1">
    <citation type="submission" date="2016-01" db="EMBL/GenBank/DDBJ databases">
        <authorList>
            <person name="Mcilroy J.S."/>
            <person name="Karst M S."/>
            <person name="Albertsen M."/>
        </authorList>
    </citation>
    <scope>NUCLEOTIDE SEQUENCE</scope>
    <source>
        <strain evidence="1">Cfx-K</strain>
    </source>
</reference>
<keyword evidence="2" id="KW-1185">Reference proteome</keyword>
<protein>
    <submittedName>
        <fullName evidence="1">Uncharacterized protein</fullName>
    </submittedName>
</protein>
<accession>A0A170PIW1</accession>
<name>A0A170PIW1_9CHLR</name>